<proteinExistence type="predicted"/>
<dbReference type="Proteomes" id="UP001156614">
    <property type="component" value="Unassembled WGS sequence"/>
</dbReference>
<gene>
    <name evidence="2" type="ORF">GCM10007867_03880</name>
</gene>
<dbReference type="EMBL" id="BSNU01000001">
    <property type="protein sequence ID" value="GLQ61543.1"/>
    <property type="molecule type" value="Genomic_DNA"/>
</dbReference>
<comment type="caution">
    <text evidence="2">The sequence shown here is derived from an EMBL/GenBank/DDBJ whole genome shotgun (WGS) entry which is preliminary data.</text>
</comment>
<dbReference type="RefSeq" id="WP_099212574.1">
    <property type="nucleotide sequence ID" value="NZ_BEWM01000003.1"/>
</dbReference>
<dbReference type="InterPro" id="IPR010877">
    <property type="entry name" value="Phage_Mu_Gp46"/>
</dbReference>
<feature type="region of interest" description="Disordered" evidence="1">
    <location>
        <begin position="43"/>
        <end position="73"/>
    </location>
</feature>
<organism evidence="2 3">
    <name type="scientific">Gluconobacter cerinus</name>
    <dbReference type="NCBI Taxonomy" id="38307"/>
    <lineage>
        <taxon>Bacteria</taxon>
        <taxon>Pseudomonadati</taxon>
        <taxon>Pseudomonadota</taxon>
        <taxon>Alphaproteobacteria</taxon>
        <taxon>Acetobacterales</taxon>
        <taxon>Acetobacteraceae</taxon>
        <taxon>Gluconobacter</taxon>
    </lineage>
</organism>
<evidence type="ECO:0008006" key="4">
    <source>
        <dbReference type="Google" id="ProtNLM"/>
    </source>
</evidence>
<dbReference type="AlphaFoldDB" id="A0AAV5NC86"/>
<evidence type="ECO:0000256" key="1">
    <source>
        <dbReference type="SAM" id="MobiDB-lite"/>
    </source>
</evidence>
<accession>A0AAV5NC86</accession>
<reference evidence="3" key="1">
    <citation type="journal article" date="2019" name="Int. J. Syst. Evol. Microbiol.">
        <title>The Global Catalogue of Microorganisms (GCM) 10K type strain sequencing project: providing services to taxonomists for standard genome sequencing and annotation.</title>
        <authorList>
            <consortium name="The Broad Institute Genomics Platform"/>
            <consortium name="The Broad Institute Genome Sequencing Center for Infectious Disease"/>
            <person name="Wu L."/>
            <person name="Ma J."/>
        </authorList>
    </citation>
    <scope>NUCLEOTIDE SEQUENCE [LARGE SCALE GENOMIC DNA]</scope>
    <source>
        <strain evidence="3">NBRC 3267</strain>
    </source>
</reference>
<dbReference type="Pfam" id="PF07409">
    <property type="entry name" value="GP46"/>
    <property type="match status" value="1"/>
</dbReference>
<protein>
    <recommendedName>
        <fullName evidence="4">Bacteriophage protein</fullName>
    </recommendedName>
</protein>
<evidence type="ECO:0000313" key="2">
    <source>
        <dbReference type="EMBL" id="GLQ61543.1"/>
    </source>
</evidence>
<sequence length="165" mass="18189">MDIAINWNVLEARGEWAIVSGDLALDNPLRSAVMISLFTDRTAPEQPSASDRQVGITPPGNAANSGRQDRRGWWGDAGADVPIGSRIWQLRRAIKVGEKAILLELEQIIREALQWLIDDGVVSSIDVATAWSVMNVSTAEFSVSLWEPTAAQPQTFLFSWTWEGL</sequence>
<name>A0AAV5NC86_9PROT</name>
<evidence type="ECO:0000313" key="3">
    <source>
        <dbReference type="Proteomes" id="UP001156614"/>
    </source>
</evidence>
<keyword evidence="3" id="KW-1185">Reference proteome</keyword>